<feature type="domain" description="POTRA" evidence="4">
    <location>
        <begin position="73"/>
        <end position="147"/>
    </location>
</feature>
<keyword evidence="6" id="KW-1185">Reference proteome</keyword>
<reference evidence="5 6" key="1">
    <citation type="submission" date="2018-12" db="EMBL/GenBank/DDBJ databases">
        <authorList>
            <person name="Feng G."/>
            <person name="Zhu H."/>
        </authorList>
    </citation>
    <scope>NUCLEOTIDE SEQUENCE [LARGE SCALE GENOMIC DNA]</scope>
    <source>
        <strain evidence="5 6">9PBR-2</strain>
    </source>
</reference>
<dbReference type="GO" id="GO:0019867">
    <property type="term" value="C:outer membrane"/>
    <property type="evidence" value="ECO:0007669"/>
    <property type="project" value="InterPro"/>
</dbReference>
<dbReference type="Gene3D" id="3.10.20.310">
    <property type="entry name" value="membrane protein fhac"/>
    <property type="match status" value="1"/>
</dbReference>
<evidence type="ECO:0000313" key="6">
    <source>
        <dbReference type="Proteomes" id="UP000280066"/>
    </source>
</evidence>
<organism evidence="5 6">
    <name type="scientific">Hymenobacter metallilatus</name>
    <dbReference type="NCBI Taxonomy" id="2493666"/>
    <lineage>
        <taxon>Bacteria</taxon>
        <taxon>Pseudomonadati</taxon>
        <taxon>Bacteroidota</taxon>
        <taxon>Cytophagia</taxon>
        <taxon>Cytophagales</taxon>
        <taxon>Hymenobacteraceae</taxon>
        <taxon>Hymenobacter</taxon>
    </lineage>
</organism>
<evidence type="ECO:0000259" key="3">
    <source>
        <dbReference type="Pfam" id="PF01103"/>
    </source>
</evidence>
<dbReference type="EMBL" id="RWIS01000010">
    <property type="protein sequence ID" value="RSK30148.1"/>
    <property type="molecule type" value="Genomic_DNA"/>
</dbReference>
<name>A0A428JCY9_9BACT</name>
<dbReference type="InterPro" id="IPR000184">
    <property type="entry name" value="Bac_surfAg_D15"/>
</dbReference>
<proteinExistence type="predicted"/>
<evidence type="ECO:0000259" key="4">
    <source>
        <dbReference type="Pfam" id="PF07244"/>
    </source>
</evidence>
<dbReference type="InterPro" id="IPR010827">
    <property type="entry name" value="BamA/TamA_POTRA"/>
</dbReference>
<dbReference type="OrthoDB" id="9768717at2"/>
<comment type="subcellular location">
    <subcellularLocation>
        <location evidence="1">Membrane</location>
    </subcellularLocation>
</comment>
<dbReference type="Proteomes" id="UP000280066">
    <property type="component" value="Unassembled WGS sequence"/>
</dbReference>
<comment type="caution">
    <text evidence="5">The sequence shown here is derived from an EMBL/GenBank/DDBJ whole genome shotgun (WGS) entry which is preliminary data.</text>
</comment>
<dbReference type="Pfam" id="PF07244">
    <property type="entry name" value="POTRA"/>
    <property type="match status" value="1"/>
</dbReference>
<sequence length="506" mass="58073">MNRSATTPCCATSVFEPVGKVLLSVLLLWLGGLFHTAPAASVGHTLAPPPDSLRRAAPDSLVQVPCPGYPTLRVGRILFVGNNVTREAVLRAELDFRENDTLAAAALGRRLEANRRRLFNLQLFHQVLVQSVCREGELTVLYSVQERWYTFPVPIFSLADRNFRSWLDRPDRWQRVDYGLHLVRRNFRGRNEQLLANLQLGFNRKYELFYEAPGYGRKRRVGFGAGYSYYRSHSLDYATVADRLRNLRQERAFPIERQYATVGIRWRRTVQHLTAFDVSYHHEQVSDSVLYYNPRYFLHGPRRQYLEFGLVSTLNQRNTFAYPLTGQFAQLSATYRTFLDSSTPSILTLRGRYARYIALGGPFYYSAGATAQLRFARALAYPDDRAFGYDVLVRGYDAYVVEGRQLGLIQQGLTFRLLDLGKLTVDGLPSSRFNTIPLVFYLNTFVDVGYVRQPAAQAANRLPNQMLASAGVALHLVTYYDWVFTFEYTRNREQQGGFFFRTQFPI</sequence>
<gene>
    <name evidence="5" type="ORF">EI290_14945</name>
</gene>
<evidence type="ECO:0000256" key="2">
    <source>
        <dbReference type="ARBA" id="ARBA00023136"/>
    </source>
</evidence>
<evidence type="ECO:0000256" key="1">
    <source>
        <dbReference type="ARBA" id="ARBA00004370"/>
    </source>
</evidence>
<keyword evidence="2" id="KW-0472">Membrane</keyword>
<dbReference type="AlphaFoldDB" id="A0A428JCY9"/>
<dbReference type="Pfam" id="PF01103">
    <property type="entry name" value="Omp85"/>
    <property type="match status" value="1"/>
</dbReference>
<accession>A0A428JCY9</accession>
<feature type="domain" description="Bacterial surface antigen (D15)" evidence="3">
    <location>
        <begin position="186"/>
        <end position="475"/>
    </location>
</feature>
<evidence type="ECO:0000313" key="5">
    <source>
        <dbReference type="EMBL" id="RSK30148.1"/>
    </source>
</evidence>
<dbReference type="Gene3D" id="2.40.160.50">
    <property type="entry name" value="membrane protein fhac: a member of the omp85/tpsb transporter family"/>
    <property type="match status" value="1"/>
</dbReference>
<protein>
    <submittedName>
        <fullName evidence="5">Uncharacterized protein</fullName>
    </submittedName>
</protein>